<dbReference type="InterPro" id="IPR023393">
    <property type="entry name" value="START-like_dom_sf"/>
</dbReference>
<accession>A0ABR4QL75</accession>
<organism evidence="3 4">
    <name type="scientific">Taenia crassiceps</name>
    <dbReference type="NCBI Taxonomy" id="6207"/>
    <lineage>
        <taxon>Eukaryota</taxon>
        <taxon>Metazoa</taxon>
        <taxon>Spiralia</taxon>
        <taxon>Lophotrochozoa</taxon>
        <taxon>Platyhelminthes</taxon>
        <taxon>Cestoda</taxon>
        <taxon>Eucestoda</taxon>
        <taxon>Cyclophyllidea</taxon>
        <taxon>Taeniidae</taxon>
        <taxon>Taenia</taxon>
    </lineage>
</organism>
<reference evidence="3 4" key="1">
    <citation type="journal article" date="2022" name="Front. Cell. Infect. Microbiol.">
        <title>The Genomes of Two Strains of Taenia crassiceps the Animal Model for the Study of Human Cysticercosis.</title>
        <authorList>
            <person name="Bobes R.J."/>
            <person name="Estrada K."/>
            <person name="Rios-Valencia D.G."/>
            <person name="Calderon-Gallegos A."/>
            <person name="de la Torre P."/>
            <person name="Carrero J.C."/>
            <person name="Sanchez-Flores A."/>
            <person name="Laclette J.P."/>
        </authorList>
    </citation>
    <scope>NUCLEOTIDE SEQUENCE [LARGE SCALE GENOMIC DNA]</scope>
    <source>
        <strain evidence="3">WFUcys</strain>
    </source>
</reference>
<feature type="region of interest" description="Disordered" evidence="1">
    <location>
        <begin position="181"/>
        <end position="200"/>
    </location>
</feature>
<feature type="domain" description="START" evidence="2">
    <location>
        <begin position="238"/>
        <end position="342"/>
    </location>
</feature>
<sequence>MPYRMLAFGANFFRRPIILSEFSLASWRSDVAKIKCFARFVHRAFLARFFTLRESAGVLFRRFGDLYRPRCFSFHQDLTTSKGQRILLGACLISFAQDSISEDEIMTTVEAFDVSRYNEFLKFTQNSQQREGENSSQDVSQQPIGRVYSSLESPLTFYIRDLRHLLRERQQEFFRNLFDPQKDESLSSSDGIDTPLTPASSPRGMMLMDLSSRLSTDGVGFVDSEWECMIDRPDLRMWRRPSCKTSNNSSKADVGLYEYRVCGSFSDISARCFLEVQLNLAYRRHWDKSVVVLESKKSANAAGSEVIRWVARFPFPLARREYIYARRWWLTTAGVGDQSFALIISRVGNAQTTDSTASIAMVPQNNGGGNGEETQSGGGLVSVRSYESNMLIRSHGSIDEPGLDYFLTYFDDPQLVLSTGAASRLSLTVIPRLLDNLHNAALTISTKGLPDTISPVVLCPSKLLQSENGISVASNPDTSCDVSTSEATSVPSGKTTTPIITRIYQFFFHS</sequence>
<dbReference type="PROSITE" id="PS50848">
    <property type="entry name" value="START"/>
    <property type="match status" value="1"/>
</dbReference>
<dbReference type="SUPFAM" id="SSF55961">
    <property type="entry name" value="Bet v1-like"/>
    <property type="match status" value="1"/>
</dbReference>
<evidence type="ECO:0000259" key="2">
    <source>
        <dbReference type="PROSITE" id="PS50848"/>
    </source>
</evidence>
<keyword evidence="4" id="KW-1185">Reference proteome</keyword>
<name>A0ABR4QL75_9CEST</name>
<dbReference type="PANTHER" id="PTHR19308">
    <property type="entry name" value="PHOSPHATIDYLCHOLINE TRANSFER PROTEIN"/>
    <property type="match status" value="1"/>
</dbReference>
<dbReference type="InterPro" id="IPR051213">
    <property type="entry name" value="START_lipid_transfer"/>
</dbReference>
<comment type="caution">
    <text evidence="3">The sequence shown here is derived from an EMBL/GenBank/DDBJ whole genome shotgun (WGS) entry which is preliminary data.</text>
</comment>
<dbReference type="Proteomes" id="UP001651158">
    <property type="component" value="Unassembled WGS sequence"/>
</dbReference>
<dbReference type="EMBL" id="JAKROA010000002">
    <property type="protein sequence ID" value="KAL5110323.1"/>
    <property type="molecule type" value="Genomic_DNA"/>
</dbReference>
<dbReference type="Gene3D" id="3.30.530.20">
    <property type="match status" value="1"/>
</dbReference>
<evidence type="ECO:0000313" key="4">
    <source>
        <dbReference type="Proteomes" id="UP001651158"/>
    </source>
</evidence>
<dbReference type="InterPro" id="IPR002913">
    <property type="entry name" value="START_lipid-bd_dom"/>
</dbReference>
<evidence type="ECO:0000313" key="3">
    <source>
        <dbReference type="EMBL" id="KAL5110323.1"/>
    </source>
</evidence>
<protein>
    <submittedName>
        <fullName evidence="3">StAR-related lipid transfer protein 7 mitochondrial</fullName>
    </submittedName>
</protein>
<gene>
    <name evidence="3" type="ORF">TcWFU_004909</name>
</gene>
<dbReference type="PANTHER" id="PTHR19308:SF8">
    <property type="entry name" value="STAR-RELATED LIPID TRANSFER PROTEIN 7, MITOCHONDRIAL"/>
    <property type="match status" value="1"/>
</dbReference>
<proteinExistence type="predicted"/>
<evidence type="ECO:0000256" key="1">
    <source>
        <dbReference type="SAM" id="MobiDB-lite"/>
    </source>
</evidence>